<feature type="domain" description="Glycosyltransferase subfamily 4-like N-terminal" evidence="2">
    <location>
        <begin position="13"/>
        <end position="164"/>
    </location>
</feature>
<dbReference type="InterPro" id="IPR028098">
    <property type="entry name" value="Glyco_trans_4-like_N"/>
</dbReference>
<protein>
    <submittedName>
        <fullName evidence="3">Glycosyltransferase</fullName>
    </submittedName>
</protein>
<evidence type="ECO:0000313" key="4">
    <source>
        <dbReference type="Proteomes" id="UP000275719"/>
    </source>
</evidence>
<dbReference type="Proteomes" id="UP000275719">
    <property type="component" value="Unassembled WGS sequence"/>
</dbReference>
<feature type="domain" description="Glycosyl transferase family 1" evidence="1">
    <location>
        <begin position="185"/>
        <end position="328"/>
    </location>
</feature>
<dbReference type="PANTHER" id="PTHR12526:SF630">
    <property type="entry name" value="GLYCOSYLTRANSFERASE"/>
    <property type="match status" value="1"/>
</dbReference>
<gene>
    <name evidence="3" type="ORF">EG240_11230</name>
</gene>
<sequence>MKLLLLIDSLGSGGAQRQIVTLANILHKNNYDVTVLIYHRDLFFKPYLDKLNINLIIIEEPNLFKRIFKIRKFIRNGRFDSVISFLETPDLINNISSIGGKSWKVITSERSGNEATFNSKRGKILGFFQRFSDAIVCNSNNARDLWIKYYPKYKEKMQVIYNPVLLNDINVEYIPRLNGRTNLIVPASYQFLKNPIGLIEAVNMLPSEAQKKISINWYGQKEVVKNDFKAFNAAKNLIVKYKLEDVIFLNDSTTHIHELMFKSDVVGLFSSLEGLPNVICEALCLGKPIVMTRVSDYKILVNSENGFLCNSNDIDSIKNVLINIIKLSDYDLGKFGANSLERSKNLFSEHKLYDKWLKIIQS</sequence>
<dbReference type="InterPro" id="IPR001296">
    <property type="entry name" value="Glyco_trans_1"/>
</dbReference>
<dbReference type="PANTHER" id="PTHR12526">
    <property type="entry name" value="GLYCOSYLTRANSFERASE"/>
    <property type="match status" value="1"/>
</dbReference>
<evidence type="ECO:0000259" key="2">
    <source>
        <dbReference type="Pfam" id="PF13439"/>
    </source>
</evidence>
<keyword evidence="4" id="KW-1185">Reference proteome</keyword>
<dbReference type="AlphaFoldDB" id="A0A3P3W384"/>
<dbReference type="RefSeq" id="WP_125019487.1">
    <property type="nucleotide sequence ID" value="NZ_RQVQ01000025.1"/>
</dbReference>
<dbReference type="GO" id="GO:0016757">
    <property type="term" value="F:glycosyltransferase activity"/>
    <property type="evidence" value="ECO:0007669"/>
    <property type="project" value="InterPro"/>
</dbReference>
<keyword evidence="3" id="KW-0808">Transferase</keyword>
<proteinExistence type="predicted"/>
<evidence type="ECO:0000313" key="3">
    <source>
        <dbReference type="EMBL" id="RRJ89561.1"/>
    </source>
</evidence>
<dbReference type="Pfam" id="PF00534">
    <property type="entry name" value="Glycos_transf_1"/>
    <property type="match status" value="1"/>
</dbReference>
<dbReference type="CDD" id="cd03811">
    <property type="entry name" value="GT4_GT28_WabH-like"/>
    <property type="match status" value="1"/>
</dbReference>
<dbReference type="EMBL" id="RQVQ01000025">
    <property type="protein sequence ID" value="RRJ89561.1"/>
    <property type="molecule type" value="Genomic_DNA"/>
</dbReference>
<evidence type="ECO:0000259" key="1">
    <source>
        <dbReference type="Pfam" id="PF00534"/>
    </source>
</evidence>
<dbReference type="Pfam" id="PF13439">
    <property type="entry name" value="Glyco_transf_4"/>
    <property type="match status" value="1"/>
</dbReference>
<dbReference type="SUPFAM" id="SSF53756">
    <property type="entry name" value="UDP-Glycosyltransferase/glycogen phosphorylase"/>
    <property type="match status" value="1"/>
</dbReference>
<dbReference type="OrthoDB" id="9811239at2"/>
<dbReference type="Gene3D" id="3.40.50.2000">
    <property type="entry name" value="Glycogen Phosphorylase B"/>
    <property type="match status" value="2"/>
</dbReference>
<name>A0A3P3W384_9FLAO</name>
<accession>A0A3P3W384</accession>
<organism evidence="3 4">
    <name type="scientific">Paenimyroides tangerinum</name>
    <dbReference type="NCBI Taxonomy" id="2488728"/>
    <lineage>
        <taxon>Bacteria</taxon>
        <taxon>Pseudomonadati</taxon>
        <taxon>Bacteroidota</taxon>
        <taxon>Flavobacteriia</taxon>
        <taxon>Flavobacteriales</taxon>
        <taxon>Flavobacteriaceae</taxon>
        <taxon>Paenimyroides</taxon>
    </lineage>
</organism>
<reference evidence="3 4" key="1">
    <citation type="submission" date="2018-11" db="EMBL/GenBank/DDBJ databases">
        <title>Flavobacterium sp. nov., YIM 102701-2 draft genome.</title>
        <authorList>
            <person name="Li G."/>
            <person name="Jiang Y."/>
        </authorList>
    </citation>
    <scope>NUCLEOTIDE SEQUENCE [LARGE SCALE GENOMIC DNA]</scope>
    <source>
        <strain evidence="3 4">YIM 102701-2</strain>
    </source>
</reference>
<comment type="caution">
    <text evidence="3">The sequence shown here is derived from an EMBL/GenBank/DDBJ whole genome shotgun (WGS) entry which is preliminary data.</text>
</comment>